<name>F8NIL1_SERL9</name>
<gene>
    <name evidence="1" type="ORF">SERLADRAFT_458019</name>
</gene>
<reference evidence="1" key="1">
    <citation type="submission" date="2011-04" db="EMBL/GenBank/DDBJ databases">
        <title>Evolution of plant cell wall degrading machinery underlies the functional diversity of forest fungi.</title>
        <authorList>
            <consortium name="US DOE Joint Genome Institute (JGI-PGF)"/>
            <person name="Eastwood D.C."/>
            <person name="Floudas D."/>
            <person name="Binder M."/>
            <person name="Majcherczyk A."/>
            <person name="Schneider P."/>
            <person name="Aerts A."/>
            <person name="Asiegbu F.O."/>
            <person name="Baker S.E."/>
            <person name="Barry K."/>
            <person name="Bendiksby M."/>
            <person name="Blumentritt M."/>
            <person name="Coutinho P.M."/>
            <person name="Cullen D."/>
            <person name="Cullen D."/>
            <person name="Gathman A."/>
            <person name="Goodell B."/>
            <person name="Henrissat B."/>
            <person name="Ihrmark K."/>
            <person name="Kauserud H."/>
            <person name="Kohler A."/>
            <person name="LaButti K."/>
            <person name="Lapidus A."/>
            <person name="Lavin J.L."/>
            <person name="Lee Y.-H."/>
            <person name="Lindquist E."/>
            <person name="Lilly W."/>
            <person name="Lucas S."/>
            <person name="Morin E."/>
            <person name="Murat C."/>
            <person name="Oguiza J.A."/>
            <person name="Park J."/>
            <person name="Pisabarro A.G."/>
            <person name="Riley R."/>
            <person name="Rosling A."/>
            <person name="Salamov A."/>
            <person name="Schmidt O."/>
            <person name="Schmutz J."/>
            <person name="Skrede I."/>
            <person name="Stenlid J."/>
            <person name="Wiebenga A."/>
            <person name="Xie X."/>
            <person name="Kues U."/>
            <person name="Hibbett D.S."/>
            <person name="Hoffmeister D."/>
            <person name="Hogberg N."/>
            <person name="Martin F."/>
            <person name="Grigoriev I.V."/>
            <person name="Watkinson S.C."/>
        </authorList>
    </citation>
    <scope>NUCLEOTIDE SEQUENCE</scope>
    <source>
        <strain evidence="1">S7.9</strain>
    </source>
</reference>
<dbReference type="EMBL" id="GL945429">
    <property type="protein sequence ID" value="EGO29773.1"/>
    <property type="molecule type" value="Genomic_DNA"/>
</dbReference>
<organism>
    <name type="scientific">Serpula lacrymans var. lacrymans (strain S7.9)</name>
    <name type="common">Dry rot fungus</name>
    <dbReference type="NCBI Taxonomy" id="578457"/>
    <lineage>
        <taxon>Eukaryota</taxon>
        <taxon>Fungi</taxon>
        <taxon>Dikarya</taxon>
        <taxon>Basidiomycota</taxon>
        <taxon>Agaricomycotina</taxon>
        <taxon>Agaricomycetes</taxon>
        <taxon>Agaricomycetidae</taxon>
        <taxon>Boletales</taxon>
        <taxon>Coniophorineae</taxon>
        <taxon>Serpulaceae</taxon>
        <taxon>Serpula</taxon>
    </lineage>
</organism>
<protein>
    <recommendedName>
        <fullName evidence="2">Carboxylesterase type B domain-containing protein</fullName>
    </recommendedName>
</protein>
<dbReference type="RefSeq" id="XP_007314015.1">
    <property type="nucleotide sequence ID" value="XM_007313953.1"/>
</dbReference>
<evidence type="ECO:0000313" key="1">
    <source>
        <dbReference type="EMBL" id="EGO29773.1"/>
    </source>
</evidence>
<accession>F8NIL1</accession>
<dbReference type="KEGG" id="sla:SERLADRAFT_458019"/>
<dbReference type="SUPFAM" id="SSF53474">
    <property type="entry name" value="alpha/beta-Hydrolases"/>
    <property type="match status" value="1"/>
</dbReference>
<evidence type="ECO:0008006" key="2">
    <source>
        <dbReference type="Google" id="ProtNLM"/>
    </source>
</evidence>
<dbReference type="GeneID" id="18817622"/>
<dbReference type="Proteomes" id="UP000008064">
    <property type="component" value="Unassembled WGS sequence"/>
</dbReference>
<sequence length="72" mass="8234">MTREVIDRWTSLAWSGTPNYEGALVEWPSYIGSNEVVLNFTEAGGITETIEPYREEQCDFMRDQIGLVYGLQ</sequence>
<dbReference type="HOGENOM" id="CLU_2723755_0_0_1"/>
<dbReference type="InterPro" id="IPR029058">
    <property type="entry name" value="AB_hydrolase_fold"/>
</dbReference>
<dbReference type="Gene3D" id="3.40.50.1820">
    <property type="entry name" value="alpha/beta hydrolase"/>
    <property type="match status" value="1"/>
</dbReference>
<proteinExistence type="predicted"/>
<dbReference type="AlphaFoldDB" id="F8NIL1"/>